<evidence type="ECO:0000313" key="2">
    <source>
        <dbReference type="EMBL" id="KRF81084.1"/>
    </source>
</evidence>
<feature type="transmembrane region" description="Helical" evidence="1">
    <location>
        <begin position="252"/>
        <end position="275"/>
    </location>
</feature>
<accession>A0A0Q9W8M0</accession>
<dbReference type="EMBL" id="CH940649">
    <property type="protein sequence ID" value="KRF81084.1"/>
    <property type="molecule type" value="Genomic_DNA"/>
</dbReference>
<evidence type="ECO:0000313" key="3">
    <source>
        <dbReference type="Proteomes" id="UP000008792"/>
    </source>
</evidence>
<name>A0A0Q9W8M0_DROVI</name>
<dbReference type="InParanoid" id="A0A0Q9W8M0"/>
<keyword evidence="3" id="KW-1185">Reference proteome</keyword>
<dbReference type="AlphaFoldDB" id="A0A0Q9W8M0"/>
<dbReference type="Proteomes" id="UP000008792">
    <property type="component" value="Unassembled WGS sequence"/>
</dbReference>
<gene>
    <name evidence="2" type="primary">Dvir\GJ26992</name>
    <name evidence="2" type="ORF">Dvir_GJ26992</name>
</gene>
<organism evidence="2 3">
    <name type="scientific">Drosophila virilis</name>
    <name type="common">Fruit fly</name>
    <dbReference type="NCBI Taxonomy" id="7244"/>
    <lineage>
        <taxon>Eukaryota</taxon>
        <taxon>Metazoa</taxon>
        <taxon>Ecdysozoa</taxon>
        <taxon>Arthropoda</taxon>
        <taxon>Hexapoda</taxon>
        <taxon>Insecta</taxon>
        <taxon>Pterygota</taxon>
        <taxon>Neoptera</taxon>
        <taxon>Endopterygota</taxon>
        <taxon>Diptera</taxon>
        <taxon>Brachycera</taxon>
        <taxon>Muscomorpha</taxon>
        <taxon>Ephydroidea</taxon>
        <taxon>Drosophilidae</taxon>
        <taxon>Drosophila</taxon>
    </lineage>
</organism>
<sequence>MGKIKFNTAHSGVELHRLLHSKLKPSLPARKSSITLILQESKRRSIKLLGNMKKTLRVNQNFKLKNVKSTKLKKRLLKRLVYKIQAAKRDRKLAARLYDLKRQFKAKTALKKDSKCSKQTLQQIPETPIDQWVMSNVDSELHEELCECIDKLIDIKIMKVLPLQRIHVEFQQPLIQFVTYTAEPLRGRRLECDLTKLPTRWELLWIMLQSDRIIYNDLFYIRQQLRRDPEVSSICRPTHMAQSTNRQNPCRLLGMFLMCLSFFALMFAIFGQSFYGPTKTFTFWEWFLSKLDYFLRLYFYIDINSY</sequence>
<keyword evidence="1" id="KW-0472">Membrane</keyword>
<evidence type="ECO:0000256" key="1">
    <source>
        <dbReference type="SAM" id="Phobius"/>
    </source>
</evidence>
<reference evidence="2 3" key="1">
    <citation type="journal article" date="2007" name="Nature">
        <title>Evolution of genes and genomes on the Drosophila phylogeny.</title>
        <authorList>
            <consortium name="Drosophila 12 Genomes Consortium"/>
            <person name="Clark A.G."/>
            <person name="Eisen M.B."/>
            <person name="Smith D.R."/>
            <person name="Bergman C.M."/>
            <person name="Oliver B."/>
            <person name="Markow T.A."/>
            <person name="Kaufman T.C."/>
            <person name="Kellis M."/>
            <person name="Gelbart W."/>
            <person name="Iyer V.N."/>
            <person name="Pollard D.A."/>
            <person name="Sackton T.B."/>
            <person name="Larracuente A.M."/>
            <person name="Singh N.D."/>
            <person name="Abad J.P."/>
            <person name="Abt D.N."/>
            <person name="Adryan B."/>
            <person name="Aguade M."/>
            <person name="Akashi H."/>
            <person name="Anderson W.W."/>
            <person name="Aquadro C.F."/>
            <person name="Ardell D.H."/>
            <person name="Arguello R."/>
            <person name="Artieri C.G."/>
            <person name="Barbash D.A."/>
            <person name="Barker D."/>
            <person name="Barsanti P."/>
            <person name="Batterham P."/>
            <person name="Batzoglou S."/>
            <person name="Begun D."/>
            <person name="Bhutkar A."/>
            <person name="Blanco E."/>
            <person name="Bosak S.A."/>
            <person name="Bradley R.K."/>
            <person name="Brand A.D."/>
            <person name="Brent M.R."/>
            <person name="Brooks A.N."/>
            <person name="Brown R.H."/>
            <person name="Butlin R.K."/>
            <person name="Caggese C."/>
            <person name="Calvi B.R."/>
            <person name="Bernardo de Carvalho A."/>
            <person name="Caspi A."/>
            <person name="Castrezana S."/>
            <person name="Celniker S.E."/>
            <person name="Chang J.L."/>
            <person name="Chapple C."/>
            <person name="Chatterji S."/>
            <person name="Chinwalla A."/>
            <person name="Civetta A."/>
            <person name="Clifton S.W."/>
            <person name="Comeron J.M."/>
            <person name="Costello J.C."/>
            <person name="Coyne J.A."/>
            <person name="Daub J."/>
            <person name="David R.G."/>
            <person name="Delcher A.L."/>
            <person name="Delehaunty K."/>
            <person name="Do C.B."/>
            <person name="Ebling H."/>
            <person name="Edwards K."/>
            <person name="Eickbush T."/>
            <person name="Evans J.D."/>
            <person name="Filipski A."/>
            <person name="Findeiss S."/>
            <person name="Freyhult E."/>
            <person name="Fulton L."/>
            <person name="Fulton R."/>
            <person name="Garcia A.C."/>
            <person name="Gardiner A."/>
            <person name="Garfield D.A."/>
            <person name="Garvin B.E."/>
            <person name="Gibson G."/>
            <person name="Gilbert D."/>
            <person name="Gnerre S."/>
            <person name="Godfrey J."/>
            <person name="Good R."/>
            <person name="Gotea V."/>
            <person name="Gravely B."/>
            <person name="Greenberg A.J."/>
            <person name="Griffiths-Jones S."/>
            <person name="Gross S."/>
            <person name="Guigo R."/>
            <person name="Gustafson E.A."/>
            <person name="Haerty W."/>
            <person name="Hahn M.W."/>
            <person name="Halligan D.L."/>
            <person name="Halpern A.L."/>
            <person name="Halter G.M."/>
            <person name="Han M.V."/>
            <person name="Heger A."/>
            <person name="Hillier L."/>
            <person name="Hinrichs A.S."/>
            <person name="Holmes I."/>
            <person name="Hoskins R.A."/>
            <person name="Hubisz M.J."/>
            <person name="Hultmark D."/>
            <person name="Huntley M.A."/>
            <person name="Jaffe D.B."/>
            <person name="Jagadeeshan S."/>
            <person name="Jeck W.R."/>
            <person name="Johnson J."/>
            <person name="Jones C.D."/>
            <person name="Jordan W.C."/>
            <person name="Karpen G.H."/>
            <person name="Kataoka E."/>
            <person name="Keightley P.D."/>
            <person name="Kheradpour P."/>
            <person name="Kirkness E.F."/>
            <person name="Koerich L.B."/>
            <person name="Kristiansen K."/>
            <person name="Kudrna D."/>
            <person name="Kulathinal R.J."/>
            <person name="Kumar S."/>
            <person name="Kwok R."/>
            <person name="Lander E."/>
            <person name="Langley C.H."/>
            <person name="Lapoint R."/>
            <person name="Lazzaro B.P."/>
            <person name="Lee S.J."/>
            <person name="Levesque L."/>
            <person name="Li R."/>
            <person name="Lin C.F."/>
            <person name="Lin M.F."/>
            <person name="Lindblad-Toh K."/>
            <person name="Llopart A."/>
            <person name="Long M."/>
            <person name="Low L."/>
            <person name="Lozovsky E."/>
            <person name="Lu J."/>
            <person name="Luo M."/>
            <person name="Machado C.A."/>
            <person name="Makalowski W."/>
            <person name="Marzo M."/>
            <person name="Matsuda M."/>
            <person name="Matzkin L."/>
            <person name="McAllister B."/>
            <person name="McBride C.S."/>
            <person name="McKernan B."/>
            <person name="McKernan K."/>
            <person name="Mendez-Lago M."/>
            <person name="Minx P."/>
            <person name="Mollenhauer M.U."/>
            <person name="Montooth K."/>
            <person name="Mount S.M."/>
            <person name="Mu X."/>
            <person name="Myers E."/>
            <person name="Negre B."/>
            <person name="Newfeld S."/>
            <person name="Nielsen R."/>
            <person name="Noor M.A."/>
            <person name="O'Grady P."/>
            <person name="Pachter L."/>
            <person name="Papaceit M."/>
            <person name="Parisi M.J."/>
            <person name="Parisi M."/>
            <person name="Parts L."/>
            <person name="Pedersen J.S."/>
            <person name="Pesole G."/>
            <person name="Phillippy A.M."/>
            <person name="Ponting C.P."/>
            <person name="Pop M."/>
            <person name="Porcelli D."/>
            <person name="Powell J.R."/>
            <person name="Prohaska S."/>
            <person name="Pruitt K."/>
            <person name="Puig M."/>
            <person name="Quesneville H."/>
            <person name="Ram K.R."/>
            <person name="Rand D."/>
            <person name="Rasmussen M.D."/>
            <person name="Reed L.K."/>
            <person name="Reenan R."/>
            <person name="Reily A."/>
            <person name="Remington K.A."/>
            <person name="Rieger T.T."/>
            <person name="Ritchie M.G."/>
            <person name="Robin C."/>
            <person name="Rogers Y.H."/>
            <person name="Rohde C."/>
            <person name="Rozas J."/>
            <person name="Rubenfield M.J."/>
            <person name="Ruiz A."/>
            <person name="Russo S."/>
            <person name="Salzberg S.L."/>
            <person name="Sanchez-Gracia A."/>
            <person name="Saranga D.J."/>
            <person name="Sato H."/>
            <person name="Schaeffer S.W."/>
            <person name="Schatz M.C."/>
            <person name="Schlenke T."/>
            <person name="Schwartz R."/>
            <person name="Segarra C."/>
            <person name="Singh R.S."/>
            <person name="Sirot L."/>
            <person name="Sirota M."/>
            <person name="Sisneros N.B."/>
            <person name="Smith C.D."/>
            <person name="Smith T.F."/>
            <person name="Spieth J."/>
            <person name="Stage D.E."/>
            <person name="Stark A."/>
            <person name="Stephan W."/>
            <person name="Strausberg R.L."/>
            <person name="Strempel S."/>
            <person name="Sturgill D."/>
            <person name="Sutton G."/>
            <person name="Sutton G.G."/>
            <person name="Tao W."/>
            <person name="Teichmann S."/>
            <person name="Tobari Y.N."/>
            <person name="Tomimura Y."/>
            <person name="Tsolas J.M."/>
            <person name="Valente V.L."/>
            <person name="Venter E."/>
            <person name="Venter J.C."/>
            <person name="Vicario S."/>
            <person name="Vieira F.G."/>
            <person name="Vilella A.J."/>
            <person name="Villasante A."/>
            <person name="Walenz B."/>
            <person name="Wang J."/>
            <person name="Wasserman M."/>
            <person name="Watts T."/>
            <person name="Wilson D."/>
            <person name="Wilson R.K."/>
            <person name="Wing R.A."/>
            <person name="Wolfner M.F."/>
            <person name="Wong A."/>
            <person name="Wong G.K."/>
            <person name="Wu C.I."/>
            <person name="Wu G."/>
            <person name="Yamamoto D."/>
            <person name="Yang H.P."/>
            <person name="Yang S.P."/>
            <person name="Yorke J.A."/>
            <person name="Yoshida K."/>
            <person name="Zdobnov E."/>
            <person name="Zhang P."/>
            <person name="Zhang Y."/>
            <person name="Zimin A.V."/>
            <person name="Baldwin J."/>
            <person name="Abdouelleil A."/>
            <person name="Abdulkadir J."/>
            <person name="Abebe A."/>
            <person name="Abera B."/>
            <person name="Abreu J."/>
            <person name="Acer S.C."/>
            <person name="Aftuck L."/>
            <person name="Alexander A."/>
            <person name="An P."/>
            <person name="Anderson E."/>
            <person name="Anderson S."/>
            <person name="Arachi H."/>
            <person name="Azer M."/>
            <person name="Bachantsang P."/>
            <person name="Barry A."/>
            <person name="Bayul T."/>
            <person name="Berlin A."/>
            <person name="Bessette D."/>
            <person name="Bloom T."/>
            <person name="Blye J."/>
            <person name="Boguslavskiy L."/>
            <person name="Bonnet C."/>
            <person name="Boukhgalter B."/>
            <person name="Bourzgui I."/>
            <person name="Brown A."/>
            <person name="Cahill P."/>
            <person name="Channer S."/>
            <person name="Cheshatsang Y."/>
            <person name="Chuda L."/>
            <person name="Citroen M."/>
            <person name="Collymore A."/>
            <person name="Cooke P."/>
            <person name="Costello M."/>
            <person name="D'Aco K."/>
            <person name="Daza R."/>
            <person name="De Haan G."/>
            <person name="DeGray S."/>
            <person name="DeMaso C."/>
            <person name="Dhargay N."/>
            <person name="Dooley K."/>
            <person name="Dooley E."/>
            <person name="Doricent M."/>
            <person name="Dorje P."/>
            <person name="Dorjee K."/>
            <person name="Dupes A."/>
            <person name="Elong R."/>
            <person name="Falk J."/>
            <person name="Farina A."/>
            <person name="Faro S."/>
            <person name="Ferguson D."/>
            <person name="Fisher S."/>
            <person name="Foley C.D."/>
            <person name="Franke A."/>
            <person name="Friedrich D."/>
            <person name="Gadbois L."/>
            <person name="Gearin G."/>
            <person name="Gearin C.R."/>
            <person name="Giannoukos G."/>
            <person name="Goode T."/>
            <person name="Graham J."/>
            <person name="Grandbois E."/>
            <person name="Grewal S."/>
            <person name="Gyaltsen K."/>
            <person name="Hafez N."/>
            <person name="Hagos B."/>
            <person name="Hall J."/>
            <person name="Henson C."/>
            <person name="Hollinger A."/>
            <person name="Honan T."/>
            <person name="Huard M.D."/>
            <person name="Hughes L."/>
            <person name="Hurhula B."/>
            <person name="Husby M.E."/>
            <person name="Kamat A."/>
            <person name="Kanga B."/>
            <person name="Kashin S."/>
            <person name="Khazanovich D."/>
            <person name="Kisner P."/>
            <person name="Lance K."/>
            <person name="Lara M."/>
            <person name="Lee W."/>
            <person name="Lennon N."/>
            <person name="Letendre F."/>
            <person name="LeVine R."/>
            <person name="Lipovsky A."/>
            <person name="Liu X."/>
            <person name="Liu J."/>
            <person name="Liu S."/>
            <person name="Lokyitsang T."/>
            <person name="Lokyitsang Y."/>
            <person name="Lubonja R."/>
            <person name="Lui A."/>
            <person name="MacDonald P."/>
            <person name="Magnisalis V."/>
            <person name="Maru K."/>
            <person name="Matthews C."/>
            <person name="McCusker W."/>
            <person name="McDonough S."/>
            <person name="Mehta T."/>
            <person name="Meldrim J."/>
            <person name="Meneus L."/>
            <person name="Mihai O."/>
            <person name="Mihalev A."/>
            <person name="Mihova T."/>
            <person name="Mittelman R."/>
            <person name="Mlenga V."/>
            <person name="Montmayeur A."/>
            <person name="Mulrain L."/>
            <person name="Navidi A."/>
            <person name="Naylor J."/>
            <person name="Negash T."/>
            <person name="Nguyen T."/>
            <person name="Nguyen N."/>
            <person name="Nicol R."/>
            <person name="Norbu C."/>
            <person name="Norbu N."/>
            <person name="Novod N."/>
            <person name="O'Neill B."/>
            <person name="Osman S."/>
            <person name="Markiewicz E."/>
            <person name="Oyono O.L."/>
            <person name="Patti C."/>
            <person name="Phunkhang P."/>
            <person name="Pierre F."/>
            <person name="Priest M."/>
            <person name="Raghuraman S."/>
            <person name="Rege F."/>
            <person name="Reyes R."/>
            <person name="Rise C."/>
            <person name="Rogov P."/>
            <person name="Ross K."/>
            <person name="Ryan E."/>
            <person name="Settipalli S."/>
            <person name="Shea T."/>
            <person name="Sherpa N."/>
            <person name="Shi L."/>
            <person name="Shih D."/>
            <person name="Sparrow T."/>
            <person name="Spaulding J."/>
            <person name="Stalker J."/>
            <person name="Stange-Thomann N."/>
            <person name="Stavropoulos S."/>
            <person name="Stone C."/>
            <person name="Strader C."/>
            <person name="Tesfaye S."/>
            <person name="Thomson T."/>
            <person name="Thoulutsang Y."/>
            <person name="Thoulutsang D."/>
            <person name="Topham K."/>
            <person name="Topping I."/>
            <person name="Tsamla T."/>
            <person name="Vassiliev H."/>
            <person name="Vo A."/>
            <person name="Wangchuk T."/>
            <person name="Wangdi T."/>
            <person name="Weiand M."/>
            <person name="Wilkinson J."/>
            <person name="Wilson A."/>
            <person name="Yadav S."/>
            <person name="Young G."/>
            <person name="Yu Q."/>
            <person name="Zembek L."/>
            <person name="Zhong D."/>
            <person name="Zimmer A."/>
            <person name="Zwirko Z."/>
            <person name="Jaffe D.B."/>
            <person name="Alvarez P."/>
            <person name="Brockman W."/>
            <person name="Butler J."/>
            <person name="Chin C."/>
            <person name="Gnerre S."/>
            <person name="Grabherr M."/>
            <person name="Kleber M."/>
            <person name="Mauceli E."/>
            <person name="MacCallum I."/>
        </authorList>
    </citation>
    <scope>NUCLEOTIDE SEQUENCE [LARGE SCALE GENOMIC DNA]</scope>
    <source>
        <strain evidence="3">Tucson 15010-1051.87</strain>
    </source>
</reference>
<keyword evidence="1" id="KW-1133">Transmembrane helix</keyword>
<keyword evidence="1" id="KW-0812">Transmembrane</keyword>
<dbReference type="KEGG" id="dvi:26531762"/>
<protein>
    <submittedName>
        <fullName evidence="2">Uncharacterized protein</fullName>
    </submittedName>
</protein>
<proteinExistence type="predicted"/>